<evidence type="ECO:0000313" key="2">
    <source>
        <dbReference type="Proteomes" id="UP000054485"/>
    </source>
</evidence>
<dbReference type="HOGENOM" id="CLU_3088847_0_0_1"/>
<dbReference type="Proteomes" id="UP000054485">
    <property type="component" value="Unassembled WGS sequence"/>
</dbReference>
<dbReference type="OrthoDB" id="3044497at2759"/>
<accession>A0A0D0AD18</accession>
<protein>
    <recommendedName>
        <fullName evidence="3">Reverse transcriptase zinc-binding domain-containing protein</fullName>
    </recommendedName>
</protein>
<evidence type="ECO:0008006" key="3">
    <source>
        <dbReference type="Google" id="ProtNLM"/>
    </source>
</evidence>
<dbReference type="InParanoid" id="A0A0D0AD18"/>
<sequence length="52" mass="6022">MLHCIRSADSSICPACENSEETMCHIVITCPAYRTQCDALRRLMHNRAYHIR</sequence>
<proteinExistence type="predicted"/>
<evidence type="ECO:0000313" key="1">
    <source>
        <dbReference type="EMBL" id="KIK39586.1"/>
    </source>
</evidence>
<reference evidence="1 2" key="1">
    <citation type="submission" date="2014-04" db="EMBL/GenBank/DDBJ databases">
        <authorList>
            <consortium name="DOE Joint Genome Institute"/>
            <person name="Kuo A."/>
            <person name="Ruytinx J."/>
            <person name="Rineau F."/>
            <person name="Colpaert J."/>
            <person name="Kohler A."/>
            <person name="Nagy L.G."/>
            <person name="Floudas D."/>
            <person name="Copeland A."/>
            <person name="Barry K.W."/>
            <person name="Cichocki N."/>
            <person name="Veneault-Fourrey C."/>
            <person name="LaButti K."/>
            <person name="Lindquist E.A."/>
            <person name="Lipzen A."/>
            <person name="Lundell T."/>
            <person name="Morin E."/>
            <person name="Murat C."/>
            <person name="Sun H."/>
            <person name="Tunlid A."/>
            <person name="Henrissat B."/>
            <person name="Grigoriev I.V."/>
            <person name="Hibbett D.S."/>
            <person name="Martin F."/>
            <person name="Nordberg H.P."/>
            <person name="Cantor M.N."/>
            <person name="Hua S.X."/>
        </authorList>
    </citation>
    <scope>NUCLEOTIDE SEQUENCE [LARGE SCALE GENOMIC DNA]</scope>
    <source>
        <strain evidence="1 2">UH-Slu-Lm8-n1</strain>
    </source>
</reference>
<reference evidence="2" key="2">
    <citation type="submission" date="2015-01" db="EMBL/GenBank/DDBJ databases">
        <title>Evolutionary Origins and Diversification of the Mycorrhizal Mutualists.</title>
        <authorList>
            <consortium name="DOE Joint Genome Institute"/>
            <consortium name="Mycorrhizal Genomics Consortium"/>
            <person name="Kohler A."/>
            <person name="Kuo A."/>
            <person name="Nagy L.G."/>
            <person name="Floudas D."/>
            <person name="Copeland A."/>
            <person name="Barry K.W."/>
            <person name="Cichocki N."/>
            <person name="Veneault-Fourrey C."/>
            <person name="LaButti K."/>
            <person name="Lindquist E.A."/>
            <person name="Lipzen A."/>
            <person name="Lundell T."/>
            <person name="Morin E."/>
            <person name="Murat C."/>
            <person name="Riley R."/>
            <person name="Ohm R."/>
            <person name="Sun H."/>
            <person name="Tunlid A."/>
            <person name="Henrissat B."/>
            <person name="Grigoriev I.V."/>
            <person name="Hibbett D.S."/>
            <person name="Martin F."/>
        </authorList>
    </citation>
    <scope>NUCLEOTIDE SEQUENCE [LARGE SCALE GENOMIC DNA]</scope>
    <source>
        <strain evidence="2">UH-Slu-Lm8-n1</strain>
    </source>
</reference>
<organism evidence="1 2">
    <name type="scientific">Suillus luteus UH-Slu-Lm8-n1</name>
    <dbReference type="NCBI Taxonomy" id="930992"/>
    <lineage>
        <taxon>Eukaryota</taxon>
        <taxon>Fungi</taxon>
        <taxon>Dikarya</taxon>
        <taxon>Basidiomycota</taxon>
        <taxon>Agaricomycotina</taxon>
        <taxon>Agaricomycetes</taxon>
        <taxon>Agaricomycetidae</taxon>
        <taxon>Boletales</taxon>
        <taxon>Suillineae</taxon>
        <taxon>Suillaceae</taxon>
        <taxon>Suillus</taxon>
    </lineage>
</organism>
<keyword evidence="2" id="KW-1185">Reference proteome</keyword>
<name>A0A0D0AD18_9AGAM</name>
<dbReference type="EMBL" id="KN835336">
    <property type="protein sequence ID" value="KIK39586.1"/>
    <property type="molecule type" value="Genomic_DNA"/>
</dbReference>
<gene>
    <name evidence="1" type="ORF">CY34DRAFT_88939</name>
</gene>
<dbReference type="AlphaFoldDB" id="A0A0D0AD18"/>